<evidence type="ECO:0000256" key="1">
    <source>
        <dbReference type="SAM" id="MobiDB-lite"/>
    </source>
</evidence>
<gene>
    <name evidence="3" type="ORF">B5766_07610</name>
</gene>
<keyword evidence="2" id="KW-1133">Transmembrane helix</keyword>
<evidence type="ECO:0000313" key="4">
    <source>
        <dbReference type="Proteomes" id="UP000219994"/>
    </source>
</evidence>
<evidence type="ECO:0000313" key="3">
    <source>
        <dbReference type="EMBL" id="PDQ35176.1"/>
    </source>
</evidence>
<organism evidence="3 4">
    <name type="scientific">Candidatus Lumbricidiphila eiseniae</name>
    <dbReference type="NCBI Taxonomy" id="1969409"/>
    <lineage>
        <taxon>Bacteria</taxon>
        <taxon>Bacillati</taxon>
        <taxon>Actinomycetota</taxon>
        <taxon>Actinomycetes</taxon>
        <taxon>Micrococcales</taxon>
        <taxon>Microbacteriaceae</taxon>
        <taxon>Candidatus Lumbricidiphila</taxon>
    </lineage>
</organism>
<dbReference type="EMBL" id="NAEP01000039">
    <property type="protein sequence ID" value="PDQ35176.1"/>
    <property type="molecule type" value="Genomic_DNA"/>
</dbReference>
<evidence type="ECO:0000256" key="2">
    <source>
        <dbReference type="SAM" id="Phobius"/>
    </source>
</evidence>
<feature type="region of interest" description="Disordered" evidence="1">
    <location>
        <begin position="198"/>
        <end position="217"/>
    </location>
</feature>
<sequence length="217" mass="24320">MNLLNEFLAWLGAPATRPALFSALVLFIAMLASGILAAFIARRALRGIVEQRDREGKIAVIAAVIDAAAEASVWNSLTPQEQVLSDRAVAQTELLMRLLPIRGADVAASWASHELRELKRRSATFGYQLEPAVEEFRDRLIEWQKRPHRARRGFLADLNQWKLVQRTPESALQDNQDTWVAVQHHERFSATHLEGIRPTTTETAPAATEKLTVSPRL</sequence>
<feature type="compositionally biased region" description="Low complexity" evidence="1">
    <location>
        <begin position="198"/>
        <end position="209"/>
    </location>
</feature>
<protein>
    <submittedName>
        <fullName evidence="3">Uncharacterized protein</fullName>
    </submittedName>
</protein>
<keyword evidence="2" id="KW-0812">Transmembrane</keyword>
<name>A0A2A6FRE6_9MICO</name>
<dbReference type="AlphaFoldDB" id="A0A2A6FRE6"/>
<feature type="transmembrane region" description="Helical" evidence="2">
    <location>
        <begin position="20"/>
        <end position="41"/>
    </location>
</feature>
<accession>A0A2A6FRE6</accession>
<keyword evidence="2" id="KW-0472">Membrane</keyword>
<proteinExistence type="predicted"/>
<comment type="caution">
    <text evidence="3">The sequence shown here is derived from an EMBL/GenBank/DDBJ whole genome shotgun (WGS) entry which is preliminary data.</text>
</comment>
<dbReference type="Proteomes" id="UP000219994">
    <property type="component" value="Unassembled WGS sequence"/>
</dbReference>
<reference evidence="4" key="1">
    <citation type="submission" date="2017-03" db="EMBL/GenBank/DDBJ databases">
        <authorList>
            <person name="Lund M.B."/>
        </authorList>
    </citation>
    <scope>NUCLEOTIDE SEQUENCE [LARGE SCALE GENOMIC DNA]</scope>
</reference>